<name>A0A7X5YGH8_9BACT</name>
<reference evidence="2 4" key="1">
    <citation type="submission" date="2019-09" db="EMBL/GenBank/DDBJ databases">
        <title>Butyricimonas paravirosa DSM 105722 (=214-4 = JCM 18677 = CCUG 65563).</title>
        <authorList>
            <person name="Le Roy T."/>
            <person name="Cani P.D."/>
        </authorList>
    </citation>
    <scope>NUCLEOTIDE SEQUENCE [LARGE SCALE GENOMIC DNA]</scope>
    <source>
        <strain evidence="2 4">DSM 105722</strain>
    </source>
</reference>
<dbReference type="Proteomes" id="UP000576368">
    <property type="component" value="Unassembled WGS sequence"/>
</dbReference>
<organism evidence="1 3">
    <name type="scientific">Butyricimonas paravirosa</name>
    <dbReference type="NCBI Taxonomy" id="1472417"/>
    <lineage>
        <taxon>Bacteria</taxon>
        <taxon>Pseudomonadati</taxon>
        <taxon>Bacteroidota</taxon>
        <taxon>Bacteroidia</taxon>
        <taxon>Bacteroidales</taxon>
        <taxon>Odoribacteraceae</taxon>
        <taxon>Butyricimonas</taxon>
    </lineage>
</organism>
<dbReference type="PROSITE" id="PS51257">
    <property type="entry name" value="PROKAR_LIPOPROTEIN"/>
    <property type="match status" value="1"/>
</dbReference>
<evidence type="ECO:0000313" key="2">
    <source>
        <dbReference type="EMBL" id="WOF12171.1"/>
    </source>
</evidence>
<gene>
    <name evidence="2" type="ORF">F1644_07775</name>
    <name evidence="1" type="ORF">GGR15_004362</name>
</gene>
<keyword evidence="4" id="KW-1185">Reference proteome</keyword>
<proteinExistence type="predicted"/>
<reference evidence="1 3" key="2">
    <citation type="submission" date="2020-03" db="EMBL/GenBank/DDBJ databases">
        <title>Genomic Encyclopedia of Type Strains, Phase IV (KMG-IV): sequencing the most valuable type-strain genomes for metagenomic binning, comparative biology and taxonomic classification.</title>
        <authorList>
            <person name="Goeker M."/>
        </authorList>
    </citation>
    <scope>NUCLEOTIDE SEQUENCE [LARGE SCALE GENOMIC DNA]</scope>
    <source>
        <strain evidence="1 3">DSM 105722</strain>
    </source>
</reference>
<dbReference type="InterPro" id="IPR030890">
    <property type="entry name" value="LP_HExxH_w_TonB"/>
</dbReference>
<dbReference type="EMBL" id="JAATLI010000021">
    <property type="protein sequence ID" value="NJC20704.1"/>
    <property type="molecule type" value="Genomic_DNA"/>
</dbReference>
<protein>
    <recommendedName>
        <fullName evidence="5">Lipoprotein</fullName>
    </recommendedName>
</protein>
<dbReference type="RefSeq" id="WP_087421958.1">
    <property type="nucleotide sequence ID" value="NZ_BMPA01000020.1"/>
</dbReference>
<evidence type="ECO:0008006" key="5">
    <source>
        <dbReference type="Google" id="ProtNLM"/>
    </source>
</evidence>
<accession>A0A7X5YGH8</accession>
<evidence type="ECO:0000313" key="4">
    <source>
        <dbReference type="Proteomes" id="UP001302374"/>
    </source>
</evidence>
<dbReference type="Proteomes" id="UP001302374">
    <property type="component" value="Chromosome"/>
</dbReference>
<dbReference type="Gene3D" id="3.40.390.70">
    <property type="match status" value="1"/>
</dbReference>
<dbReference type="GeneID" id="86891183"/>
<dbReference type="Pfam" id="PF15890">
    <property type="entry name" value="Peptidase_Mx1"/>
    <property type="match status" value="1"/>
</dbReference>
<dbReference type="AlphaFoldDB" id="A0A7X5YGH8"/>
<dbReference type="EMBL" id="CP043839">
    <property type="protein sequence ID" value="WOF12171.1"/>
    <property type="molecule type" value="Genomic_DNA"/>
</dbReference>
<evidence type="ECO:0000313" key="3">
    <source>
        <dbReference type="Proteomes" id="UP000576368"/>
    </source>
</evidence>
<evidence type="ECO:0000313" key="1">
    <source>
        <dbReference type="EMBL" id="NJC20704.1"/>
    </source>
</evidence>
<sequence length="286" mass="32870">MKNIIIFMLLCFISVSCVDNDDSDIKLDVPSQPELTDKTPVDSKIKKMYENYGCFIHYEFTKEEFTYDWSTHFSTPSYSPAKADKVVDVLDFIEEKVLSIFPTEFCQKYVPLNIYLTDTLMGLYSDWNGHAVNSKLIIGRVGEQFDELDKDELRDAWISIFVERMLAVWPYPTDFAIISDAGYNPSSILSNGTVITYQYVAATTDMVATYAILKFGRRGKYNANGRNMYTTSYAQDFGDYVAFIAFKKPSEKETYYAKNADVKRKVELVKEYFLENFGITLPEATE</sequence>